<dbReference type="SUPFAM" id="SSF53335">
    <property type="entry name" value="S-adenosyl-L-methionine-dependent methyltransferases"/>
    <property type="match status" value="1"/>
</dbReference>
<organism evidence="3 4">
    <name type="scientific">Streptomyces aureus</name>
    <dbReference type="NCBI Taxonomy" id="193461"/>
    <lineage>
        <taxon>Bacteria</taxon>
        <taxon>Bacillati</taxon>
        <taxon>Actinomycetota</taxon>
        <taxon>Actinomycetes</taxon>
        <taxon>Kitasatosporales</taxon>
        <taxon>Streptomycetaceae</taxon>
        <taxon>Streptomyces</taxon>
    </lineage>
</organism>
<dbReference type="RefSeq" id="WP_372564335.1">
    <property type="nucleotide sequence ID" value="NZ_JBGOSP010000013.1"/>
</dbReference>
<evidence type="ECO:0000259" key="2">
    <source>
        <dbReference type="Pfam" id="PF02384"/>
    </source>
</evidence>
<feature type="domain" description="DNA methylase adenine-specific" evidence="2">
    <location>
        <begin position="151"/>
        <end position="380"/>
    </location>
</feature>
<reference evidence="3 4" key="1">
    <citation type="submission" date="2024-08" db="EMBL/GenBank/DDBJ databases">
        <title>Genome sequence of Streptomyces aureus CACIA-1.46HGO.</title>
        <authorList>
            <person name="Evangelista-Martinez Z."/>
        </authorList>
    </citation>
    <scope>NUCLEOTIDE SEQUENCE [LARGE SCALE GENOMIC DNA]</scope>
    <source>
        <strain evidence="3 4">CACIA-1.46HGO</strain>
    </source>
</reference>
<gene>
    <name evidence="3" type="ORF">ACEG43_25815</name>
</gene>
<dbReference type="InterPro" id="IPR003356">
    <property type="entry name" value="DNA_methylase_A-5"/>
</dbReference>
<feature type="region of interest" description="Disordered" evidence="1">
    <location>
        <begin position="558"/>
        <end position="579"/>
    </location>
</feature>
<keyword evidence="3" id="KW-0489">Methyltransferase</keyword>
<evidence type="ECO:0000313" key="3">
    <source>
        <dbReference type="EMBL" id="MFA3839549.1"/>
    </source>
</evidence>
<keyword evidence="4" id="KW-1185">Reference proteome</keyword>
<name>A0ABV4SQJ8_9ACTN</name>
<feature type="region of interest" description="Disordered" evidence="1">
    <location>
        <begin position="495"/>
        <end position="525"/>
    </location>
</feature>
<evidence type="ECO:0000313" key="4">
    <source>
        <dbReference type="Proteomes" id="UP001571476"/>
    </source>
</evidence>
<dbReference type="PRINTS" id="PR00507">
    <property type="entry name" value="N12N6MTFRASE"/>
</dbReference>
<protein>
    <submittedName>
        <fullName evidence="3">N-6 DNA methylase</fullName>
    </submittedName>
</protein>
<dbReference type="PANTHER" id="PTHR42998">
    <property type="entry name" value="TYPE I RESTRICTION ENZYME HINDVIIP M PROTEIN-RELATED"/>
    <property type="match status" value="1"/>
</dbReference>
<dbReference type="InterPro" id="IPR052916">
    <property type="entry name" value="Type-I_RE_MTase_Subunit"/>
</dbReference>
<dbReference type="GO" id="GO:0032259">
    <property type="term" value="P:methylation"/>
    <property type="evidence" value="ECO:0007669"/>
    <property type="project" value="UniProtKB-KW"/>
</dbReference>
<dbReference type="EMBL" id="JBGOSP010000013">
    <property type="protein sequence ID" value="MFA3839549.1"/>
    <property type="molecule type" value="Genomic_DNA"/>
</dbReference>
<dbReference type="Gene3D" id="1.10.10.10">
    <property type="entry name" value="Winged helix-like DNA-binding domain superfamily/Winged helix DNA-binding domain"/>
    <property type="match status" value="1"/>
</dbReference>
<accession>A0ABV4SQJ8</accession>
<dbReference type="CDD" id="cd02440">
    <property type="entry name" value="AdoMet_MTases"/>
    <property type="match status" value="1"/>
</dbReference>
<comment type="caution">
    <text evidence="3">The sequence shown here is derived from an EMBL/GenBank/DDBJ whole genome shotgun (WGS) entry which is preliminary data.</text>
</comment>
<dbReference type="InterPro" id="IPR036388">
    <property type="entry name" value="WH-like_DNA-bd_sf"/>
</dbReference>
<sequence length="579" mass="61615">MPDTVKPSPDQPAGVSSALVTGAEIARLAGVTRAAVSNWRRRYEDFPPAVGGSASSPLFVWDAVQEWLDGRDKSQEVSLEVQTWQALRAAYGDATGAAVAAAAEYLAGDAASAADMSTDPVGPPLRESAGVSLRELLDRLAEDAGPAGAVEALVARLTDSARRSGSDLVTSPRIVRAVTHFAPDLRRGQTVFDPACGIGTLLFGLRPVRGLVRVGQDTDADCVRIARVRSALTGREDIRIAHGDALRADHFPGLAADLVVCDPPAAVTDWGREELLLDPRWEFGTPSRAEGELAWLQHAYAHAAPGGHVLMVMPASVAYRKAGRRIRAELVRRGAIRKIVALPGGVASSHALPVHLWLLRRPDDTGARPDTVTMVDLTANDPEGSLVPEDGQTSDVRLIDLLDDDVDLTPAAHMPAVRRDMAAEYERARTELTTALASLESLLPDLRAGDGTDLWDGATVSVADLARAGLVDLSGGVARATDDQIDPDYLDGFLGAGPNIRRSTSQSGTYRPDPKSARIPQREPAVQRRYGSAFRALGEAEAQALRLTETVRRMAEVAREGLGSGALEPGDEQRPESNS</sequence>
<dbReference type="Pfam" id="PF02384">
    <property type="entry name" value="N6_Mtase"/>
    <property type="match status" value="1"/>
</dbReference>
<dbReference type="InterPro" id="IPR029063">
    <property type="entry name" value="SAM-dependent_MTases_sf"/>
</dbReference>
<proteinExistence type="predicted"/>
<dbReference type="GO" id="GO:0008168">
    <property type="term" value="F:methyltransferase activity"/>
    <property type="evidence" value="ECO:0007669"/>
    <property type="project" value="UniProtKB-KW"/>
</dbReference>
<dbReference type="Proteomes" id="UP001571476">
    <property type="component" value="Unassembled WGS sequence"/>
</dbReference>
<keyword evidence="3" id="KW-0808">Transferase</keyword>
<dbReference type="PANTHER" id="PTHR42998:SF1">
    <property type="entry name" value="TYPE I RESTRICTION ENZYME HINDI METHYLASE SUBUNIT"/>
    <property type="match status" value="1"/>
</dbReference>
<dbReference type="Gene3D" id="3.40.50.150">
    <property type="entry name" value="Vaccinia Virus protein VP39"/>
    <property type="match status" value="1"/>
</dbReference>
<evidence type="ECO:0000256" key="1">
    <source>
        <dbReference type="SAM" id="MobiDB-lite"/>
    </source>
</evidence>